<protein>
    <submittedName>
        <fullName evidence="4">Cysteine hydrolase</fullName>
    </submittedName>
</protein>
<dbReference type="AlphaFoldDB" id="A0A559J083"/>
<dbReference type="Proteomes" id="UP000318102">
    <property type="component" value="Unassembled WGS sequence"/>
</dbReference>
<evidence type="ECO:0000256" key="2">
    <source>
        <dbReference type="ARBA" id="ARBA00022801"/>
    </source>
</evidence>
<keyword evidence="5" id="KW-1185">Reference proteome</keyword>
<reference evidence="4 5" key="1">
    <citation type="submission" date="2019-07" db="EMBL/GenBank/DDBJ databases">
        <authorList>
            <person name="Kim J."/>
        </authorList>
    </citation>
    <scope>NUCLEOTIDE SEQUENCE [LARGE SCALE GENOMIC DNA]</scope>
    <source>
        <strain evidence="4 5">N4</strain>
    </source>
</reference>
<evidence type="ECO:0000313" key="4">
    <source>
        <dbReference type="EMBL" id="TVX93288.1"/>
    </source>
</evidence>
<dbReference type="Gene3D" id="3.40.50.850">
    <property type="entry name" value="Isochorismatase-like"/>
    <property type="match status" value="1"/>
</dbReference>
<dbReference type="InterPro" id="IPR000868">
    <property type="entry name" value="Isochorismatase-like_dom"/>
</dbReference>
<dbReference type="InterPro" id="IPR050272">
    <property type="entry name" value="Isochorismatase-like_hydrls"/>
</dbReference>
<comment type="caution">
    <text evidence="4">The sequence shown here is derived from an EMBL/GenBank/DDBJ whole genome shotgun (WGS) entry which is preliminary data.</text>
</comment>
<evidence type="ECO:0000256" key="1">
    <source>
        <dbReference type="ARBA" id="ARBA00006336"/>
    </source>
</evidence>
<keyword evidence="2 4" id="KW-0378">Hydrolase</keyword>
<dbReference type="OrthoDB" id="257098at2"/>
<dbReference type="RefSeq" id="WP_144989626.1">
    <property type="nucleotide sequence ID" value="NZ_VNJK01000001.1"/>
</dbReference>
<evidence type="ECO:0000259" key="3">
    <source>
        <dbReference type="Pfam" id="PF00857"/>
    </source>
</evidence>
<organism evidence="4 5">
    <name type="scientific">Paenibacillus agilis</name>
    <dbReference type="NCBI Taxonomy" id="3020863"/>
    <lineage>
        <taxon>Bacteria</taxon>
        <taxon>Bacillati</taxon>
        <taxon>Bacillota</taxon>
        <taxon>Bacilli</taxon>
        <taxon>Bacillales</taxon>
        <taxon>Paenibacillaceae</taxon>
        <taxon>Paenibacillus</taxon>
    </lineage>
</organism>
<sequence>MSIQQHPSHVTIHEKEALVLIEYQNEWLSKDGKIHHLIEDHQQFADSIESSKKLLEAARKTDIQIIHCGLFFEENHIELGNTTYGLRAAIATFKTFIKGSPGSQFGEAFTPESGEFVVSGRTGASGFAGSNLDSFLRNQGIKKIYIAGYALHVCVESTLRHGHDLGYEVTVVEDATSAFTQEQRKHVLEHVVHHFGKSITVDQFIEKYIPCSYHPTPQS</sequence>
<proteinExistence type="inferred from homology"/>
<dbReference type="InterPro" id="IPR036380">
    <property type="entry name" value="Isochorismatase-like_sf"/>
</dbReference>
<evidence type="ECO:0000313" key="5">
    <source>
        <dbReference type="Proteomes" id="UP000318102"/>
    </source>
</evidence>
<dbReference type="GO" id="GO:0016787">
    <property type="term" value="F:hydrolase activity"/>
    <property type="evidence" value="ECO:0007669"/>
    <property type="project" value="UniProtKB-KW"/>
</dbReference>
<dbReference type="CDD" id="cd00431">
    <property type="entry name" value="cysteine_hydrolases"/>
    <property type="match status" value="1"/>
</dbReference>
<dbReference type="EMBL" id="VNJK01000001">
    <property type="protein sequence ID" value="TVX93288.1"/>
    <property type="molecule type" value="Genomic_DNA"/>
</dbReference>
<accession>A0A559J083</accession>
<dbReference type="PANTHER" id="PTHR43540">
    <property type="entry name" value="PEROXYUREIDOACRYLATE/UREIDOACRYLATE AMIDOHYDROLASE-RELATED"/>
    <property type="match status" value="1"/>
</dbReference>
<name>A0A559J083_9BACL</name>
<dbReference type="PANTHER" id="PTHR43540:SF16">
    <property type="entry name" value="ISOCHORISMATASE-LIKE DOMAIN-CONTAINING PROTEIN"/>
    <property type="match status" value="1"/>
</dbReference>
<dbReference type="Pfam" id="PF00857">
    <property type="entry name" value="Isochorismatase"/>
    <property type="match status" value="1"/>
</dbReference>
<feature type="domain" description="Isochorismatase-like" evidence="3">
    <location>
        <begin position="17"/>
        <end position="203"/>
    </location>
</feature>
<dbReference type="SUPFAM" id="SSF52499">
    <property type="entry name" value="Isochorismatase-like hydrolases"/>
    <property type="match status" value="1"/>
</dbReference>
<gene>
    <name evidence="4" type="ORF">FPZ44_09595</name>
</gene>
<comment type="similarity">
    <text evidence="1">Belongs to the isochorismatase family.</text>
</comment>